<dbReference type="GO" id="GO:0016787">
    <property type="term" value="F:hydrolase activity"/>
    <property type="evidence" value="ECO:0007669"/>
    <property type="project" value="UniProtKB-KW"/>
</dbReference>
<dbReference type="SUPFAM" id="SSF53474">
    <property type="entry name" value="alpha/beta-Hydrolases"/>
    <property type="match status" value="1"/>
</dbReference>
<evidence type="ECO:0000313" key="3">
    <source>
        <dbReference type="Proteomes" id="UP001501138"/>
    </source>
</evidence>
<proteinExistence type="predicted"/>
<dbReference type="RefSeq" id="WP_344248664.1">
    <property type="nucleotide sequence ID" value="NZ_BAAAPM010000004.1"/>
</dbReference>
<comment type="caution">
    <text evidence="2">The sequence shown here is derived from an EMBL/GenBank/DDBJ whole genome shotgun (WGS) entry which is preliminary data.</text>
</comment>
<evidence type="ECO:0000259" key="1">
    <source>
        <dbReference type="Pfam" id="PF00561"/>
    </source>
</evidence>
<dbReference type="EMBL" id="BAAAPM010000004">
    <property type="protein sequence ID" value="GAA1727313.1"/>
    <property type="molecule type" value="Genomic_DNA"/>
</dbReference>
<dbReference type="InterPro" id="IPR000073">
    <property type="entry name" value="AB_hydrolase_1"/>
</dbReference>
<keyword evidence="3" id="KW-1185">Reference proteome</keyword>
<dbReference type="InterPro" id="IPR050471">
    <property type="entry name" value="AB_hydrolase"/>
</dbReference>
<gene>
    <name evidence="2" type="ORF">GCM10009809_23790</name>
</gene>
<evidence type="ECO:0000313" key="2">
    <source>
        <dbReference type="EMBL" id="GAA1727313.1"/>
    </source>
</evidence>
<dbReference type="PRINTS" id="PR00111">
    <property type="entry name" value="ABHYDROLASE"/>
</dbReference>
<reference evidence="3" key="1">
    <citation type="journal article" date="2019" name="Int. J. Syst. Evol. Microbiol.">
        <title>The Global Catalogue of Microorganisms (GCM) 10K type strain sequencing project: providing services to taxonomists for standard genome sequencing and annotation.</title>
        <authorList>
            <consortium name="The Broad Institute Genomics Platform"/>
            <consortium name="The Broad Institute Genome Sequencing Center for Infectious Disease"/>
            <person name="Wu L."/>
            <person name="Ma J."/>
        </authorList>
    </citation>
    <scope>NUCLEOTIDE SEQUENCE [LARGE SCALE GENOMIC DNA]</scope>
    <source>
        <strain evidence="3">JCM 15589</strain>
    </source>
</reference>
<dbReference type="InterPro" id="IPR029058">
    <property type="entry name" value="AB_hydrolase_fold"/>
</dbReference>
<protein>
    <submittedName>
        <fullName evidence="2">Alpha/beta hydrolase</fullName>
    </submittedName>
</protein>
<dbReference type="Gene3D" id="3.40.50.1820">
    <property type="entry name" value="alpha/beta hydrolase"/>
    <property type="match status" value="1"/>
</dbReference>
<dbReference type="Proteomes" id="UP001501138">
    <property type="component" value="Unassembled WGS sequence"/>
</dbReference>
<dbReference type="PANTHER" id="PTHR43433">
    <property type="entry name" value="HYDROLASE, ALPHA/BETA FOLD FAMILY PROTEIN"/>
    <property type="match status" value="1"/>
</dbReference>
<dbReference type="Pfam" id="PF00561">
    <property type="entry name" value="Abhydrolase_1"/>
    <property type="match status" value="1"/>
</dbReference>
<keyword evidence="2" id="KW-0378">Hydrolase</keyword>
<accession>A0ABP4VHY0</accession>
<organism evidence="2 3">
    <name type="scientific">Isoptericola hypogeus</name>
    <dbReference type="NCBI Taxonomy" id="300179"/>
    <lineage>
        <taxon>Bacteria</taxon>
        <taxon>Bacillati</taxon>
        <taxon>Actinomycetota</taxon>
        <taxon>Actinomycetes</taxon>
        <taxon>Micrococcales</taxon>
        <taxon>Promicromonosporaceae</taxon>
        <taxon>Isoptericola</taxon>
    </lineage>
</organism>
<feature type="domain" description="AB hydrolase-1" evidence="1">
    <location>
        <begin position="43"/>
        <end position="277"/>
    </location>
</feature>
<name>A0ABP4VHY0_9MICO</name>
<sequence length="303" mass="32781">MTTTTHHATHDDVTIAYETFGDLASGEPLLLIMGLDFQMVWFPDAFCELLVDAGFAVVRFDNRDTGLSTHFESPSTQSPWRALLGGTTPVYTGADMLDDVEAVLDAVGWTSAHLLGTSMGAGLAQAMALLRPSRVRSLTSCTGLPCTASALRKLTYVRFGIFREMSRLGEPTTRDEAIDVLVAIWRALSSPAHPFPEEWARQVAAVSHDRAPRDPRTTQRQLAAFSGVRLPALSTVRVPTLVISGEDDPIVKVSGGRDTARQIPGAVFRTYAGMGHTVPEPLWPDVVAELRDLVTRAPASGRA</sequence>
<dbReference type="PANTHER" id="PTHR43433:SF5">
    <property type="entry name" value="AB HYDROLASE-1 DOMAIN-CONTAINING PROTEIN"/>
    <property type="match status" value="1"/>
</dbReference>